<dbReference type="Gene3D" id="3.40.50.300">
    <property type="entry name" value="P-loop containing nucleotide triphosphate hydrolases"/>
    <property type="match status" value="1"/>
</dbReference>
<evidence type="ECO:0000313" key="2">
    <source>
        <dbReference type="EMBL" id="KAF2036765.1"/>
    </source>
</evidence>
<dbReference type="Pfam" id="PF13087">
    <property type="entry name" value="AAA_12"/>
    <property type="match status" value="1"/>
</dbReference>
<dbReference type="InterPro" id="IPR047187">
    <property type="entry name" value="SF1_C_Upf1"/>
</dbReference>
<proteinExistence type="predicted"/>
<name>A0A9P4LTJ7_9PLEO</name>
<feature type="domain" description="DNA2/NAM7 helicase-like C-terminal" evidence="1">
    <location>
        <begin position="1"/>
        <end position="91"/>
    </location>
</feature>
<evidence type="ECO:0000259" key="1">
    <source>
        <dbReference type="Pfam" id="PF13087"/>
    </source>
</evidence>
<protein>
    <recommendedName>
        <fullName evidence="1">DNA2/NAM7 helicase-like C-terminal domain-containing protein</fullName>
    </recommendedName>
</protein>
<dbReference type="PANTHER" id="PTHR10887:SF322">
    <property type="entry name" value="HELICASE MOV-10"/>
    <property type="match status" value="1"/>
</dbReference>
<comment type="caution">
    <text evidence="2">The sequence shown here is derived from an EMBL/GenBank/DDBJ whole genome shotgun (WGS) entry which is preliminary data.</text>
</comment>
<dbReference type="AlphaFoldDB" id="A0A9P4LTJ7"/>
<dbReference type="EMBL" id="ML978154">
    <property type="protein sequence ID" value="KAF2036765.1"/>
    <property type="molecule type" value="Genomic_DNA"/>
</dbReference>
<evidence type="ECO:0000313" key="3">
    <source>
        <dbReference type="Proteomes" id="UP000799777"/>
    </source>
</evidence>
<dbReference type="CDD" id="cd18808">
    <property type="entry name" value="SF1_C_Upf1"/>
    <property type="match status" value="1"/>
</dbReference>
<gene>
    <name evidence="2" type="ORF">EK21DRAFT_106075</name>
</gene>
<sequence>MSPFAAQVRLLRSLIRSNTYGGGSGLWGVNIGPLEAFQGLEKRVVIICTTRTRSRFLSEDAKRGLGIIGQKRKMNVALTRAKEALLVIGNPEVLVQDEHWRQ</sequence>
<dbReference type="InterPro" id="IPR027417">
    <property type="entry name" value="P-loop_NTPase"/>
</dbReference>
<dbReference type="GO" id="GO:0005829">
    <property type="term" value="C:cytosol"/>
    <property type="evidence" value="ECO:0007669"/>
    <property type="project" value="TreeGrafter"/>
</dbReference>
<dbReference type="OrthoDB" id="6513042at2759"/>
<dbReference type="InterPro" id="IPR045055">
    <property type="entry name" value="DNA2/NAM7-like"/>
</dbReference>
<dbReference type="SUPFAM" id="SSF52540">
    <property type="entry name" value="P-loop containing nucleoside triphosphate hydrolases"/>
    <property type="match status" value="1"/>
</dbReference>
<keyword evidence="3" id="KW-1185">Reference proteome</keyword>
<organism evidence="2 3">
    <name type="scientific">Setomelanomma holmii</name>
    <dbReference type="NCBI Taxonomy" id="210430"/>
    <lineage>
        <taxon>Eukaryota</taxon>
        <taxon>Fungi</taxon>
        <taxon>Dikarya</taxon>
        <taxon>Ascomycota</taxon>
        <taxon>Pezizomycotina</taxon>
        <taxon>Dothideomycetes</taxon>
        <taxon>Pleosporomycetidae</taxon>
        <taxon>Pleosporales</taxon>
        <taxon>Pleosporineae</taxon>
        <taxon>Phaeosphaeriaceae</taxon>
        <taxon>Setomelanomma</taxon>
    </lineage>
</organism>
<accession>A0A9P4LTJ7</accession>
<dbReference type="PANTHER" id="PTHR10887">
    <property type="entry name" value="DNA2/NAM7 HELICASE FAMILY"/>
    <property type="match status" value="1"/>
</dbReference>
<dbReference type="GO" id="GO:0035194">
    <property type="term" value="P:regulatory ncRNA-mediated post-transcriptional gene silencing"/>
    <property type="evidence" value="ECO:0007669"/>
    <property type="project" value="TreeGrafter"/>
</dbReference>
<dbReference type="Proteomes" id="UP000799777">
    <property type="component" value="Unassembled WGS sequence"/>
</dbReference>
<dbReference type="InterPro" id="IPR041679">
    <property type="entry name" value="DNA2/NAM7-like_C"/>
</dbReference>
<reference evidence="2" key="1">
    <citation type="journal article" date="2020" name="Stud. Mycol.">
        <title>101 Dothideomycetes genomes: a test case for predicting lifestyles and emergence of pathogens.</title>
        <authorList>
            <person name="Haridas S."/>
            <person name="Albert R."/>
            <person name="Binder M."/>
            <person name="Bloem J."/>
            <person name="Labutti K."/>
            <person name="Salamov A."/>
            <person name="Andreopoulos B."/>
            <person name="Baker S."/>
            <person name="Barry K."/>
            <person name="Bills G."/>
            <person name="Bluhm B."/>
            <person name="Cannon C."/>
            <person name="Castanera R."/>
            <person name="Culley D."/>
            <person name="Daum C."/>
            <person name="Ezra D."/>
            <person name="Gonzalez J."/>
            <person name="Henrissat B."/>
            <person name="Kuo A."/>
            <person name="Liang C."/>
            <person name="Lipzen A."/>
            <person name="Lutzoni F."/>
            <person name="Magnuson J."/>
            <person name="Mondo S."/>
            <person name="Nolan M."/>
            <person name="Ohm R."/>
            <person name="Pangilinan J."/>
            <person name="Park H.-J."/>
            <person name="Ramirez L."/>
            <person name="Alfaro M."/>
            <person name="Sun H."/>
            <person name="Tritt A."/>
            <person name="Yoshinaga Y."/>
            <person name="Zwiers L.-H."/>
            <person name="Turgeon B."/>
            <person name="Goodwin S."/>
            <person name="Spatafora J."/>
            <person name="Crous P."/>
            <person name="Grigoriev I."/>
        </authorList>
    </citation>
    <scope>NUCLEOTIDE SEQUENCE</scope>
    <source>
        <strain evidence="2">CBS 110217</strain>
    </source>
</reference>